<dbReference type="SMART" id="SM00028">
    <property type="entry name" value="TPR"/>
    <property type="match status" value="4"/>
</dbReference>
<dbReference type="Pfam" id="PF13181">
    <property type="entry name" value="TPR_8"/>
    <property type="match status" value="2"/>
</dbReference>
<reference evidence="3" key="1">
    <citation type="submission" date="2018-05" db="EMBL/GenBank/DDBJ databases">
        <authorList>
            <person name="Lanie J.A."/>
            <person name="Ng W.-L."/>
            <person name="Kazmierczak K.M."/>
            <person name="Andrzejewski T.M."/>
            <person name="Davidsen T.M."/>
            <person name="Wayne K.J."/>
            <person name="Tettelin H."/>
            <person name="Glass J.I."/>
            <person name="Rusch D."/>
            <person name="Podicherti R."/>
            <person name="Tsui H.-C.T."/>
            <person name="Winkler M.E."/>
        </authorList>
    </citation>
    <scope>NUCLEOTIDE SEQUENCE</scope>
</reference>
<feature type="non-terminal residue" evidence="3">
    <location>
        <position position="334"/>
    </location>
</feature>
<dbReference type="SUPFAM" id="SSF48452">
    <property type="entry name" value="TPR-like"/>
    <property type="match status" value="1"/>
</dbReference>
<keyword evidence="1" id="KW-0677">Repeat</keyword>
<dbReference type="Gene3D" id="1.25.40.10">
    <property type="entry name" value="Tetratricopeptide repeat domain"/>
    <property type="match status" value="1"/>
</dbReference>
<dbReference type="PANTHER" id="PTHR44943">
    <property type="entry name" value="CELLULOSE SYNTHASE OPERON PROTEIN C"/>
    <property type="match status" value="1"/>
</dbReference>
<evidence type="ECO:0000313" key="3">
    <source>
        <dbReference type="EMBL" id="SVC14643.1"/>
    </source>
</evidence>
<dbReference type="AlphaFoldDB" id="A0A382JTS4"/>
<dbReference type="PANTHER" id="PTHR44943:SF4">
    <property type="entry name" value="TPR REPEAT-CONTAINING PROTEIN MJ0798"/>
    <property type="match status" value="1"/>
</dbReference>
<dbReference type="InterPro" id="IPR051685">
    <property type="entry name" value="Ycf3/AcsC/BcsC/TPR_MFPF"/>
</dbReference>
<organism evidence="3">
    <name type="scientific">marine metagenome</name>
    <dbReference type="NCBI Taxonomy" id="408172"/>
    <lineage>
        <taxon>unclassified sequences</taxon>
        <taxon>metagenomes</taxon>
        <taxon>ecological metagenomes</taxon>
    </lineage>
</organism>
<evidence type="ECO:0008006" key="4">
    <source>
        <dbReference type="Google" id="ProtNLM"/>
    </source>
</evidence>
<accession>A0A382JTS4</accession>
<dbReference type="PROSITE" id="PS51257">
    <property type="entry name" value="PROKAR_LIPOPROTEIN"/>
    <property type="match status" value="1"/>
</dbReference>
<protein>
    <recommendedName>
        <fullName evidence="4">Tetratricopeptide repeat-like domain-containing protein</fullName>
    </recommendedName>
</protein>
<evidence type="ECO:0000256" key="1">
    <source>
        <dbReference type="ARBA" id="ARBA00022737"/>
    </source>
</evidence>
<gene>
    <name evidence="3" type="ORF">METZ01_LOCUS267497</name>
</gene>
<dbReference type="PROSITE" id="PS50005">
    <property type="entry name" value="TPR"/>
    <property type="match status" value="1"/>
</dbReference>
<keyword evidence="2" id="KW-0802">TPR repeat</keyword>
<name>A0A382JTS4_9ZZZZ</name>
<dbReference type="EMBL" id="UINC01075953">
    <property type="protein sequence ID" value="SVC14643.1"/>
    <property type="molecule type" value="Genomic_DNA"/>
</dbReference>
<sequence>MRNIFKVFLLVTIILSSCAKKDVIKLPITTSSQKALEYYNRAMLSYEVGDDPEKRADLDSALALDPDFSMALEMYDSQDPLLKKEHREKAKSLFQKITKAEKKMIEIRESYRNGNMDAALDGAMWLVENHGDSYESYLWLGLVQSDRRELDEGIASLKKSLEINPNSYKANYLLMGHHIGLGGQSMLPEEKRDVALGMKYGDELIRIRPEEGLSYHFKANIYRQLGQFEKAKPLYEKSIEKRNGRTSEGTAYNVSAHNYMFAGEMETAREKYNKSIKLATTDWSWFRREYYLTVSYIFEIDYMGAIDNINKVEKNIAKRNLANFTTLEMKSWLS</sequence>
<evidence type="ECO:0000256" key="2">
    <source>
        <dbReference type="ARBA" id="ARBA00022803"/>
    </source>
</evidence>
<dbReference type="InterPro" id="IPR019734">
    <property type="entry name" value="TPR_rpt"/>
</dbReference>
<proteinExistence type="predicted"/>
<dbReference type="InterPro" id="IPR011990">
    <property type="entry name" value="TPR-like_helical_dom_sf"/>
</dbReference>